<feature type="domain" description="IclR-ED" evidence="5">
    <location>
        <begin position="54"/>
        <end position="236"/>
    </location>
</feature>
<dbReference type="InterPro" id="IPR005471">
    <property type="entry name" value="Tscrpt_reg_IclR_N"/>
</dbReference>
<name>A0ABP8LTN0_9MICO</name>
<feature type="domain" description="HTH iclR-type" evidence="4">
    <location>
        <begin position="1"/>
        <end position="53"/>
    </location>
</feature>
<accession>A0ABP8LTN0</accession>
<gene>
    <name evidence="6" type="ORF">GCM10023169_41600</name>
</gene>
<organism evidence="6 7">
    <name type="scientific">Georgenia halophila</name>
    <dbReference type="NCBI Taxonomy" id="620889"/>
    <lineage>
        <taxon>Bacteria</taxon>
        <taxon>Bacillati</taxon>
        <taxon>Actinomycetota</taxon>
        <taxon>Actinomycetes</taxon>
        <taxon>Micrococcales</taxon>
        <taxon>Bogoriellaceae</taxon>
        <taxon>Georgenia</taxon>
    </lineage>
</organism>
<protein>
    <submittedName>
        <fullName evidence="6">IclR family transcriptional regulator</fullName>
    </submittedName>
</protein>
<evidence type="ECO:0000256" key="1">
    <source>
        <dbReference type="ARBA" id="ARBA00023015"/>
    </source>
</evidence>
<evidence type="ECO:0000256" key="2">
    <source>
        <dbReference type="ARBA" id="ARBA00023125"/>
    </source>
</evidence>
<keyword evidence="1" id="KW-0805">Transcription regulation</keyword>
<dbReference type="SUPFAM" id="SSF55781">
    <property type="entry name" value="GAF domain-like"/>
    <property type="match status" value="1"/>
</dbReference>
<dbReference type="Gene3D" id="1.10.10.10">
    <property type="entry name" value="Winged helix-like DNA-binding domain superfamily/Winged helix DNA-binding domain"/>
    <property type="match status" value="1"/>
</dbReference>
<dbReference type="InterPro" id="IPR050707">
    <property type="entry name" value="HTH_MetabolicPath_Reg"/>
</dbReference>
<evidence type="ECO:0000313" key="7">
    <source>
        <dbReference type="Proteomes" id="UP001500622"/>
    </source>
</evidence>
<keyword evidence="7" id="KW-1185">Reference proteome</keyword>
<dbReference type="PANTHER" id="PTHR30136:SF24">
    <property type="entry name" value="HTH-TYPE TRANSCRIPTIONAL REPRESSOR ALLR"/>
    <property type="match status" value="1"/>
</dbReference>
<comment type="caution">
    <text evidence="6">The sequence shown here is derived from an EMBL/GenBank/DDBJ whole genome shotgun (WGS) entry which is preliminary data.</text>
</comment>
<keyword evidence="2" id="KW-0238">DNA-binding</keyword>
<dbReference type="PROSITE" id="PS51077">
    <property type="entry name" value="HTH_ICLR"/>
    <property type="match status" value="1"/>
</dbReference>
<dbReference type="Pfam" id="PF01614">
    <property type="entry name" value="IclR_C"/>
    <property type="match status" value="1"/>
</dbReference>
<dbReference type="InterPro" id="IPR029016">
    <property type="entry name" value="GAF-like_dom_sf"/>
</dbReference>
<dbReference type="InterPro" id="IPR014757">
    <property type="entry name" value="Tscrpt_reg_IclR_C"/>
</dbReference>
<keyword evidence="3" id="KW-0804">Transcription</keyword>
<reference evidence="7" key="1">
    <citation type="journal article" date="2019" name="Int. J. Syst. Evol. Microbiol.">
        <title>The Global Catalogue of Microorganisms (GCM) 10K type strain sequencing project: providing services to taxonomists for standard genome sequencing and annotation.</title>
        <authorList>
            <consortium name="The Broad Institute Genomics Platform"/>
            <consortium name="The Broad Institute Genome Sequencing Center for Infectious Disease"/>
            <person name="Wu L."/>
            <person name="Ma J."/>
        </authorList>
    </citation>
    <scope>NUCLEOTIDE SEQUENCE [LARGE SCALE GENOMIC DNA]</scope>
    <source>
        <strain evidence="7">JCM 17810</strain>
    </source>
</reference>
<dbReference type="InterPro" id="IPR036388">
    <property type="entry name" value="WH-like_DNA-bd_sf"/>
</dbReference>
<dbReference type="SUPFAM" id="SSF46785">
    <property type="entry name" value="Winged helix' DNA-binding domain"/>
    <property type="match status" value="1"/>
</dbReference>
<evidence type="ECO:0000259" key="5">
    <source>
        <dbReference type="PROSITE" id="PS51078"/>
    </source>
</evidence>
<proteinExistence type="predicted"/>
<dbReference type="Proteomes" id="UP001500622">
    <property type="component" value="Unassembled WGS sequence"/>
</dbReference>
<dbReference type="EMBL" id="BAABGN010000028">
    <property type="protein sequence ID" value="GAA4434238.1"/>
    <property type="molecule type" value="Genomic_DNA"/>
</dbReference>
<dbReference type="PROSITE" id="PS51078">
    <property type="entry name" value="ICLR_ED"/>
    <property type="match status" value="1"/>
</dbReference>
<dbReference type="SMART" id="SM00346">
    <property type="entry name" value="HTH_ICLR"/>
    <property type="match status" value="1"/>
</dbReference>
<dbReference type="InterPro" id="IPR036390">
    <property type="entry name" value="WH_DNA-bd_sf"/>
</dbReference>
<dbReference type="Gene3D" id="3.30.450.40">
    <property type="match status" value="1"/>
</dbReference>
<sequence length="239" mass="25716">MLEILARENEASLGQLAAELGVHKSTVSRLVEVLSSHDLVEPPEGQGRYRLGVGCLRLAGATAGRLSLAVEAQPVCNQLAVELDETCNVAMLHSGMAVNVCQAEGSTTVATRNWIGQRTPPHATSNGKVLLAFVPEAEQRLLLARRLERFTDRTITTATELRRALQEVREQGYAYAHEEYEEGLRAVAAPIRDHTGAVIAALSAAGPGYRLTEEEFPRVRDAVLRGAGEISRRLGSGAG</sequence>
<dbReference type="PANTHER" id="PTHR30136">
    <property type="entry name" value="HELIX-TURN-HELIX TRANSCRIPTIONAL REGULATOR, ICLR FAMILY"/>
    <property type="match status" value="1"/>
</dbReference>
<evidence type="ECO:0000256" key="3">
    <source>
        <dbReference type="ARBA" id="ARBA00023163"/>
    </source>
</evidence>
<evidence type="ECO:0000313" key="6">
    <source>
        <dbReference type="EMBL" id="GAA4434238.1"/>
    </source>
</evidence>
<dbReference type="Pfam" id="PF09339">
    <property type="entry name" value="HTH_IclR"/>
    <property type="match status" value="1"/>
</dbReference>
<evidence type="ECO:0000259" key="4">
    <source>
        <dbReference type="PROSITE" id="PS51077"/>
    </source>
</evidence>